<feature type="region of interest" description="Disordered" evidence="1">
    <location>
        <begin position="140"/>
        <end position="167"/>
    </location>
</feature>
<comment type="caution">
    <text evidence="2">The sequence shown here is derived from an EMBL/GenBank/DDBJ whole genome shotgun (WGS) entry which is preliminary data.</text>
</comment>
<keyword evidence="3" id="KW-1185">Reference proteome</keyword>
<evidence type="ECO:0000313" key="2">
    <source>
        <dbReference type="EMBL" id="TNN09454.1"/>
    </source>
</evidence>
<evidence type="ECO:0000256" key="1">
    <source>
        <dbReference type="SAM" id="MobiDB-lite"/>
    </source>
</evidence>
<dbReference type="AlphaFoldDB" id="A0A4Z2CZ33"/>
<proteinExistence type="predicted"/>
<sequence length="167" mass="18444">MSFGNFLRRISFDSEKVHTDSATSENNESPGINSFFTSPSRIFETVNAKTGHFVSDLNQKLDLSGKLDSIKQASVGTLEHVVRGTTLNTSDSKDVNQKDDTLENILTQSYVDHDVSDSNLSFASHQSLNDKTKVDLDKMQTGKPASSVHFSPTRVSHISEESKHVIQ</sequence>
<organism evidence="2 3">
    <name type="scientific">Schistosoma japonicum</name>
    <name type="common">Blood fluke</name>
    <dbReference type="NCBI Taxonomy" id="6182"/>
    <lineage>
        <taxon>Eukaryota</taxon>
        <taxon>Metazoa</taxon>
        <taxon>Spiralia</taxon>
        <taxon>Lophotrochozoa</taxon>
        <taxon>Platyhelminthes</taxon>
        <taxon>Trematoda</taxon>
        <taxon>Digenea</taxon>
        <taxon>Strigeidida</taxon>
        <taxon>Schistosomatoidea</taxon>
        <taxon>Schistosomatidae</taxon>
        <taxon>Schistosoma</taxon>
    </lineage>
</organism>
<dbReference type="OrthoDB" id="6268344at2759"/>
<evidence type="ECO:0000313" key="3">
    <source>
        <dbReference type="Proteomes" id="UP000311919"/>
    </source>
</evidence>
<dbReference type="STRING" id="6182.A0A4Z2CZ33"/>
<accession>A0A4Z2CZ33</accession>
<gene>
    <name evidence="2" type="ORF">EWB00_006337</name>
</gene>
<name>A0A4Z2CZ33_SCHJA</name>
<protein>
    <submittedName>
        <fullName evidence="2">Uncharacterized protein</fullName>
    </submittedName>
</protein>
<reference evidence="2 3" key="1">
    <citation type="submission" date="2019-03" db="EMBL/GenBank/DDBJ databases">
        <title>An improved genome assembly of the fluke Schistosoma japonicum.</title>
        <authorList>
            <person name="Hu W."/>
            <person name="Luo F."/>
            <person name="Yin M."/>
            <person name="Mo X."/>
            <person name="Sun C."/>
            <person name="Wu Q."/>
            <person name="Zhu B."/>
            <person name="Xiang M."/>
            <person name="Wang J."/>
            <person name="Wang Y."/>
            <person name="Zhang T."/>
            <person name="Xu B."/>
            <person name="Zheng H."/>
            <person name="Feng Z."/>
        </authorList>
    </citation>
    <scope>NUCLEOTIDE SEQUENCE [LARGE SCALE GENOMIC DNA]</scope>
    <source>
        <strain evidence="2">HuSjv2</strain>
        <tissue evidence="2">Worms</tissue>
    </source>
</reference>
<feature type="compositionally biased region" description="Basic and acidic residues" evidence="1">
    <location>
        <begin position="157"/>
        <end position="167"/>
    </location>
</feature>
<dbReference type="Proteomes" id="UP000311919">
    <property type="component" value="Unassembled WGS sequence"/>
</dbReference>
<dbReference type="EMBL" id="SKCS01000395">
    <property type="protein sequence ID" value="TNN09454.1"/>
    <property type="molecule type" value="Genomic_DNA"/>
</dbReference>